<comment type="caution">
    <text evidence="2">The sequence shown here is derived from an EMBL/GenBank/DDBJ whole genome shotgun (WGS) entry which is preliminary data.</text>
</comment>
<keyword evidence="3" id="KW-1185">Reference proteome</keyword>
<protein>
    <submittedName>
        <fullName evidence="2">Uncharacterized protein</fullName>
    </submittedName>
</protein>
<organism evidence="2 3">
    <name type="scientific">Mycena maculata</name>
    <dbReference type="NCBI Taxonomy" id="230809"/>
    <lineage>
        <taxon>Eukaryota</taxon>
        <taxon>Fungi</taxon>
        <taxon>Dikarya</taxon>
        <taxon>Basidiomycota</taxon>
        <taxon>Agaricomycotina</taxon>
        <taxon>Agaricomycetes</taxon>
        <taxon>Agaricomycetidae</taxon>
        <taxon>Agaricales</taxon>
        <taxon>Marasmiineae</taxon>
        <taxon>Mycenaceae</taxon>
        <taxon>Mycena</taxon>
    </lineage>
</organism>
<dbReference type="Proteomes" id="UP001215280">
    <property type="component" value="Unassembled WGS sequence"/>
</dbReference>
<accession>A0AAD7NUT3</accession>
<feature type="region of interest" description="Disordered" evidence="1">
    <location>
        <begin position="27"/>
        <end position="52"/>
    </location>
</feature>
<evidence type="ECO:0000313" key="2">
    <source>
        <dbReference type="EMBL" id="KAJ7775961.1"/>
    </source>
</evidence>
<name>A0AAD7NUT3_9AGAR</name>
<reference evidence="2" key="1">
    <citation type="submission" date="2023-03" db="EMBL/GenBank/DDBJ databases">
        <title>Massive genome expansion in bonnet fungi (Mycena s.s.) driven by repeated elements and novel gene families across ecological guilds.</title>
        <authorList>
            <consortium name="Lawrence Berkeley National Laboratory"/>
            <person name="Harder C.B."/>
            <person name="Miyauchi S."/>
            <person name="Viragh M."/>
            <person name="Kuo A."/>
            <person name="Thoen E."/>
            <person name="Andreopoulos B."/>
            <person name="Lu D."/>
            <person name="Skrede I."/>
            <person name="Drula E."/>
            <person name="Henrissat B."/>
            <person name="Morin E."/>
            <person name="Kohler A."/>
            <person name="Barry K."/>
            <person name="LaButti K."/>
            <person name="Morin E."/>
            <person name="Salamov A."/>
            <person name="Lipzen A."/>
            <person name="Mereny Z."/>
            <person name="Hegedus B."/>
            <person name="Baldrian P."/>
            <person name="Stursova M."/>
            <person name="Weitz H."/>
            <person name="Taylor A."/>
            <person name="Grigoriev I.V."/>
            <person name="Nagy L.G."/>
            <person name="Martin F."/>
            <person name="Kauserud H."/>
        </authorList>
    </citation>
    <scope>NUCLEOTIDE SEQUENCE</scope>
    <source>
        <strain evidence="2">CBHHK188m</strain>
    </source>
</reference>
<evidence type="ECO:0000313" key="3">
    <source>
        <dbReference type="Proteomes" id="UP001215280"/>
    </source>
</evidence>
<gene>
    <name evidence="2" type="ORF">DFH07DRAFT_766901</name>
</gene>
<proteinExistence type="predicted"/>
<dbReference type="EMBL" id="JARJLG010000013">
    <property type="protein sequence ID" value="KAJ7775961.1"/>
    <property type="molecule type" value="Genomic_DNA"/>
</dbReference>
<evidence type="ECO:0000256" key="1">
    <source>
        <dbReference type="SAM" id="MobiDB-lite"/>
    </source>
</evidence>
<dbReference type="AlphaFoldDB" id="A0AAD7NUT3"/>
<feature type="compositionally biased region" description="Basic and acidic residues" evidence="1">
    <location>
        <begin position="43"/>
        <end position="52"/>
    </location>
</feature>
<sequence length="230" mass="24754">MAPTRKAKCEFINVQVARVMADWGEHLPAEPSAAPGSQASPDPIRREVQGVDSEETRELHAVVVLTGKTGAPPAVLPRIYAEQFCGTVGTVRVARLSWLPRNFRDFHAGTGREDLSSLRHGRKKSTIGIDGFTPLTRNSPRVGAVDALIPASVGPEGRRKASQTQASFWREIERSGKNIIIVSQRLGPSTCTCATARCGKRPGGGRTSAIPERDLVKHECNGLIDDAASI</sequence>